<proteinExistence type="predicted"/>
<dbReference type="CDD" id="cd06222">
    <property type="entry name" value="RNase_H_like"/>
    <property type="match status" value="1"/>
</dbReference>
<dbReference type="AlphaFoldDB" id="A0A7J6WYJ1"/>
<sequence length="189" mass="20736">MVTAGAIQASGNRMTTAIKAVADAKIWIQPNQNNIKVNVDINFTSSADSFGVGYIARNSNGNMLSAGNCSGSARTSEQAECSGILSATRWTLNQGIKRMELETDYRAAAEFLNRHTTNIAWSSAILLNEASDLFPKFDYILVKSCFRSGNQAAYLIVQNTDVASLIPLCFYVESVPWFLCNQLDKDYLL</sequence>
<dbReference type="InterPro" id="IPR002156">
    <property type="entry name" value="RNaseH_domain"/>
</dbReference>
<dbReference type="PANTHER" id="PTHR47723">
    <property type="entry name" value="OS05G0353850 PROTEIN"/>
    <property type="match status" value="1"/>
</dbReference>
<accession>A0A7J6WYJ1</accession>
<dbReference type="OrthoDB" id="1906820at2759"/>
<dbReference type="Gene3D" id="3.30.420.10">
    <property type="entry name" value="Ribonuclease H-like superfamily/Ribonuclease H"/>
    <property type="match status" value="1"/>
</dbReference>
<dbReference type="EMBL" id="JABWDY010008539">
    <property type="protein sequence ID" value="KAF5202143.1"/>
    <property type="molecule type" value="Genomic_DNA"/>
</dbReference>
<keyword evidence="3" id="KW-1185">Reference proteome</keyword>
<dbReference type="GO" id="GO:0004523">
    <property type="term" value="F:RNA-DNA hybrid ribonuclease activity"/>
    <property type="evidence" value="ECO:0007669"/>
    <property type="project" value="InterPro"/>
</dbReference>
<dbReference type="Pfam" id="PF13456">
    <property type="entry name" value="RVT_3"/>
    <property type="match status" value="1"/>
</dbReference>
<evidence type="ECO:0000259" key="1">
    <source>
        <dbReference type="Pfam" id="PF13456"/>
    </source>
</evidence>
<dbReference type="PANTHER" id="PTHR47723:SF19">
    <property type="entry name" value="POLYNUCLEOTIDYL TRANSFERASE, RIBONUCLEASE H-LIKE SUPERFAMILY PROTEIN"/>
    <property type="match status" value="1"/>
</dbReference>
<organism evidence="2 3">
    <name type="scientific">Thalictrum thalictroides</name>
    <name type="common">Rue-anemone</name>
    <name type="synonym">Anemone thalictroides</name>
    <dbReference type="NCBI Taxonomy" id="46969"/>
    <lineage>
        <taxon>Eukaryota</taxon>
        <taxon>Viridiplantae</taxon>
        <taxon>Streptophyta</taxon>
        <taxon>Embryophyta</taxon>
        <taxon>Tracheophyta</taxon>
        <taxon>Spermatophyta</taxon>
        <taxon>Magnoliopsida</taxon>
        <taxon>Ranunculales</taxon>
        <taxon>Ranunculaceae</taxon>
        <taxon>Thalictroideae</taxon>
        <taxon>Thalictrum</taxon>
    </lineage>
</organism>
<gene>
    <name evidence="2" type="ORF">FRX31_008270</name>
</gene>
<dbReference type="Proteomes" id="UP000554482">
    <property type="component" value="Unassembled WGS sequence"/>
</dbReference>
<reference evidence="2 3" key="1">
    <citation type="submission" date="2020-06" db="EMBL/GenBank/DDBJ databases">
        <title>Transcriptomic and genomic resources for Thalictrum thalictroides and T. hernandezii: Facilitating candidate gene discovery in an emerging model plant lineage.</title>
        <authorList>
            <person name="Arias T."/>
            <person name="Riano-Pachon D.M."/>
            <person name="Di Stilio V.S."/>
        </authorList>
    </citation>
    <scope>NUCLEOTIDE SEQUENCE [LARGE SCALE GENOMIC DNA]</scope>
    <source>
        <strain evidence="3">cv. WT478/WT964</strain>
        <tissue evidence="2">Leaves</tissue>
    </source>
</reference>
<evidence type="ECO:0000313" key="2">
    <source>
        <dbReference type="EMBL" id="KAF5202143.1"/>
    </source>
</evidence>
<dbReference type="InterPro" id="IPR044730">
    <property type="entry name" value="RNase_H-like_dom_plant"/>
</dbReference>
<comment type="caution">
    <text evidence="2">The sequence shown here is derived from an EMBL/GenBank/DDBJ whole genome shotgun (WGS) entry which is preliminary data.</text>
</comment>
<protein>
    <recommendedName>
        <fullName evidence="1">RNase H type-1 domain-containing protein</fullName>
    </recommendedName>
</protein>
<dbReference type="InterPro" id="IPR053151">
    <property type="entry name" value="RNase_H-like"/>
</dbReference>
<feature type="domain" description="RNase H type-1" evidence="1">
    <location>
        <begin position="42"/>
        <end position="158"/>
    </location>
</feature>
<dbReference type="InterPro" id="IPR036397">
    <property type="entry name" value="RNaseH_sf"/>
</dbReference>
<name>A0A7J6WYJ1_THATH</name>
<dbReference type="GO" id="GO:0003676">
    <property type="term" value="F:nucleic acid binding"/>
    <property type="evidence" value="ECO:0007669"/>
    <property type="project" value="InterPro"/>
</dbReference>
<evidence type="ECO:0000313" key="3">
    <source>
        <dbReference type="Proteomes" id="UP000554482"/>
    </source>
</evidence>